<evidence type="ECO:0000256" key="2">
    <source>
        <dbReference type="ARBA" id="ARBA00023125"/>
    </source>
</evidence>
<dbReference type="EMBL" id="SMBY01000001">
    <property type="protein sequence ID" value="TCV09007.1"/>
    <property type="molecule type" value="Genomic_DNA"/>
</dbReference>
<feature type="domain" description="HTH marR-type" evidence="4">
    <location>
        <begin position="3"/>
        <end position="133"/>
    </location>
</feature>
<dbReference type="Proteomes" id="UP000295433">
    <property type="component" value="Unassembled WGS sequence"/>
</dbReference>
<dbReference type="SMART" id="SM00347">
    <property type="entry name" value="HTH_MARR"/>
    <property type="match status" value="1"/>
</dbReference>
<organism evidence="5 6">
    <name type="scientific">Samsonia erythrinae</name>
    <dbReference type="NCBI Taxonomy" id="160434"/>
    <lineage>
        <taxon>Bacteria</taxon>
        <taxon>Pseudomonadati</taxon>
        <taxon>Pseudomonadota</taxon>
        <taxon>Gammaproteobacteria</taxon>
        <taxon>Enterobacterales</taxon>
        <taxon>Pectobacteriaceae</taxon>
        <taxon>Samsonia</taxon>
    </lineage>
</organism>
<evidence type="ECO:0000313" key="5">
    <source>
        <dbReference type="EMBL" id="TCV09007.1"/>
    </source>
</evidence>
<name>A0A4R3VUJ9_9GAMM</name>
<dbReference type="InterPro" id="IPR000835">
    <property type="entry name" value="HTH_MarR-typ"/>
</dbReference>
<dbReference type="PRINTS" id="PR00598">
    <property type="entry name" value="HTHMARR"/>
</dbReference>
<evidence type="ECO:0000259" key="4">
    <source>
        <dbReference type="PROSITE" id="PS50995"/>
    </source>
</evidence>
<dbReference type="PROSITE" id="PS01117">
    <property type="entry name" value="HTH_MARR_1"/>
    <property type="match status" value="1"/>
</dbReference>
<dbReference type="PANTHER" id="PTHR42756">
    <property type="entry name" value="TRANSCRIPTIONAL REGULATOR, MARR"/>
    <property type="match status" value="1"/>
</dbReference>
<dbReference type="GO" id="GO:0003700">
    <property type="term" value="F:DNA-binding transcription factor activity"/>
    <property type="evidence" value="ECO:0007669"/>
    <property type="project" value="InterPro"/>
</dbReference>
<accession>A0A4R3VUJ9</accession>
<protein>
    <submittedName>
        <fullName evidence="5">MarR family transcriptional regulator</fullName>
    </submittedName>
</protein>
<evidence type="ECO:0000313" key="6">
    <source>
        <dbReference type="Proteomes" id="UP000295433"/>
    </source>
</evidence>
<dbReference type="Pfam" id="PF01047">
    <property type="entry name" value="MarR"/>
    <property type="match status" value="1"/>
</dbReference>
<dbReference type="Gene3D" id="1.10.10.10">
    <property type="entry name" value="Winged helix-like DNA-binding domain superfamily/Winged helix DNA-binding domain"/>
    <property type="match status" value="1"/>
</dbReference>
<keyword evidence="1" id="KW-0805">Transcription regulation</keyword>
<keyword evidence="6" id="KW-1185">Reference proteome</keyword>
<keyword evidence="2" id="KW-0238">DNA-binding</keyword>
<proteinExistence type="predicted"/>
<comment type="caution">
    <text evidence="5">The sequence shown here is derived from an EMBL/GenBank/DDBJ whole genome shotgun (WGS) entry which is preliminary data.</text>
</comment>
<gene>
    <name evidence="5" type="ORF">EDC54_101530</name>
</gene>
<dbReference type="AlphaFoldDB" id="A0A4R3VUJ9"/>
<dbReference type="InterPro" id="IPR023187">
    <property type="entry name" value="Tscrpt_reg_MarR-type_CS"/>
</dbReference>
<dbReference type="PANTHER" id="PTHR42756:SF1">
    <property type="entry name" value="TRANSCRIPTIONAL REPRESSOR OF EMRAB OPERON"/>
    <property type="match status" value="1"/>
</dbReference>
<dbReference type="InterPro" id="IPR036390">
    <property type="entry name" value="WH_DNA-bd_sf"/>
</dbReference>
<dbReference type="SUPFAM" id="SSF46785">
    <property type="entry name" value="Winged helix' DNA-binding domain"/>
    <property type="match status" value="1"/>
</dbReference>
<sequence length="142" mass="15835">MFDNTLFHVMRVLLQEHTARWTTLVPDLTKPQYAVLEALMISGDLDQIALGHASATTKATLTEMLGRMEQRGLIERQNDKTDKRRRIVRLTAVGEAKLVAIRPFAESITNSMMTGLSAQEQETLIALLAKVRKGVAATQEQC</sequence>
<dbReference type="InterPro" id="IPR036388">
    <property type="entry name" value="WH-like_DNA-bd_sf"/>
</dbReference>
<dbReference type="GO" id="GO:0003677">
    <property type="term" value="F:DNA binding"/>
    <property type="evidence" value="ECO:0007669"/>
    <property type="project" value="UniProtKB-KW"/>
</dbReference>
<dbReference type="PROSITE" id="PS50995">
    <property type="entry name" value="HTH_MARR_2"/>
    <property type="match status" value="1"/>
</dbReference>
<evidence type="ECO:0000256" key="1">
    <source>
        <dbReference type="ARBA" id="ARBA00023015"/>
    </source>
</evidence>
<keyword evidence="3" id="KW-0804">Transcription</keyword>
<reference evidence="5 6" key="1">
    <citation type="submission" date="2019-03" db="EMBL/GenBank/DDBJ databases">
        <title>Genomic Encyclopedia of Type Strains, Phase IV (KMG-IV): sequencing the most valuable type-strain genomes for metagenomic binning, comparative biology and taxonomic classification.</title>
        <authorList>
            <person name="Goeker M."/>
        </authorList>
    </citation>
    <scope>NUCLEOTIDE SEQUENCE [LARGE SCALE GENOMIC DNA]</scope>
    <source>
        <strain evidence="5 6">DSM 16730</strain>
    </source>
</reference>
<evidence type="ECO:0000256" key="3">
    <source>
        <dbReference type="ARBA" id="ARBA00023163"/>
    </source>
</evidence>